<dbReference type="Proteomes" id="UP001201163">
    <property type="component" value="Unassembled WGS sequence"/>
</dbReference>
<gene>
    <name evidence="1" type="ORF">EDB92DRAFT_1568475</name>
</gene>
<sequence length="314" mass="34706">MSTHALGTPPSCPVVSLEKLLFEYPGADVILRSCDSYEFRILKMYIFHSSPVLGERVLAADNPQPGIAIPSDIAAASLPVVRLPDSGAVLFSILTYIFPVQPILPSTVEQVMELLSAIQKYKMDAVLTHVRNHISQQHPPFIRKENSLYVYSLAQKHGLRQEALQAAQSTLGLPYLTIDGLDEKLKMMPGVFLHELWKYHKRVRANLASDLKDFMASHAHTTFNHPCREPTAPPNLAIPGWVGRYVSSLSSFPFLFDISGLHMALTDHVLSPSGSQLRASGGCTCTMIPKENILEFWAALSAVYHGSITKISFL</sequence>
<dbReference type="AlphaFoldDB" id="A0AAD4Q9S7"/>
<evidence type="ECO:0000313" key="2">
    <source>
        <dbReference type="Proteomes" id="UP001201163"/>
    </source>
</evidence>
<comment type="caution">
    <text evidence="1">The sequence shown here is derived from an EMBL/GenBank/DDBJ whole genome shotgun (WGS) entry which is preliminary data.</text>
</comment>
<dbReference type="Gene3D" id="3.30.710.10">
    <property type="entry name" value="Potassium Channel Kv1.1, Chain A"/>
    <property type="match status" value="1"/>
</dbReference>
<organism evidence="1 2">
    <name type="scientific">Lactarius akahatsu</name>
    <dbReference type="NCBI Taxonomy" id="416441"/>
    <lineage>
        <taxon>Eukaryota</taxon>
        <taxon>Fungi</taxon>
        <taxon>Dikarya</taxon>
        <taxon>Basidiomycota</taxon>
        <taxon>Agaricomycotina</taxon>
        <taxon>Agaricomycetes</taxon>
        <taxon>Russulales</taxon>
        <taxon>Russulaceae</taxon>
        <taxon>Lactarius</taxon>
    </lineage>
</organism>
<evidence type="ECO:0000313" key="1">
    <source>
        <dbReference type="EMBL" id="KAH8983525.1"/>
    </source>
</evidence>
<keyword evidence="2" id="KW-1185">Reference proteome</keyword>
<dbReference type="EMBL" id="JAKELL010000087">
    <property type="protein sequence ID" value="KAH8983525.1"/>
    <property type="molecule type" value="Genomic_DNA"/>
</dbReference>
<accession>A0AAD4Q9S7</accession>
<dbReference type="InterPro" id="IPR011333">
    <property type="entry name" value="SKP1/BTB/POZ_sf"/>
</dbReference>
<reference evidence="1" key="1">
    <citation type="submission" date="2022-01" db="EMBL/GenBank/DDBJ databases">
        <title>Comparative genomics reveals a dynamic genome evolution in the ectomycorrhizal milk-cap (Lactarius) mushrooms.</title>
        <authorList>
            <consortium name="DOE Joint Genome Institute"/>
            <person name="Lebreton A."/>
            <person name="Tang N."/>
            <person name="Kuo A."/>
            <person name="LaButti K."/>
            <person name="Drula E."/>
            <person name="Barry K."/>
            <person name="Clum A."/>
            <person name="Lipzen A."/>
            <person name="Mousain D."/>
            <person name="Ng V."/>
            <person name="Wang R."/>
            <person name="Wang X."/>
            <person name="Dai Y."/>
            <person name="Henrissat B."/>
            <person name="Grigoriev I.V."/>
            <person name="Guerin-Laguette A."/>
            <person name="Yu F."/>
            <person name="Martin F.M."/>
        </authorList>
    </citation>
    <scope>NUCLEOTIDE SEQUENCE</scope>
    <source>
        <strain evidence="1">QP</strain>
    </source>
</reference>
<protein>
    <recommendedName>
        <fullName evidence="3">BTB domain-containing protein</fullName>
    </recommendedName>
</protein>
<evidence type="ECO:0008006" key="3">
    <source>
        <dbReference type="Google" id="ProtNLM"/>
    </source>
</evidence>
<proteinExistence type="predicted"/>
<name>A0AAD4Q9S7_9AGAM</name>